<protein>
    <submittedName>
        <fullName evidence="2">Uncharacterized protein</fullName>
    </submittedName>
</protein>
<reference evidence="2" key="1">
    <citation type="submission" date="2021-06" db="EMBL/GenBank/DDBJ databases">
        <authorList>
            <person name="Hodson N. C."/>
            <person name="Mongue J. A."/>
            <person name="Jaron S. K."/>
        </authorList>
    </citation>
    <scope>NUCLEOTIDE SEQUENCE</scope>
</reference>
<dbReference type="EMBL" id="CAJVCH010541088">
    <property type="protein sequence ID" value="CAG7826776.1"/>
    <property type="molecule type" value="Genomic_DNA"/>
</dbReference>
<dbReference type="AlphaFoldDB" id="A0A8J2L5S2"/>
<comment type="caution">
    <text evidence="2">The sequence shown here is derived from an EMBL/GenBank/DDBJ whole genome shotgun (WGS) entry which is preliminary data.</text>
</comment>
<sequence>VDGSGVHVLWSSCSLKNRFNCPLDCRSCVRTVNSGGRWDDSVRVHVNCCGCSLKIMKILCLVSVGLSISVCKSFFGSIIINYKVFVF</sequence>
<keyword evidence="3" id="KW-1185">Reference proteome</keyword>
<organism evidence="2 3">
    <name type="scientific">Allacma fusca</name>
    <dbReference type="NCBI Taxonomy" id="39272"/>
    <lineage>
        <taxon>Eukaryota</taxon>
        <taxon>Metazoa</taxon>
        <taxon>Ecdysozoa</taxon>
        <taxon>Arthropoda</taxon>
        <taxon>Hexapoda</taxon>
        <taxon>Collembola</taxon>
        <taxon>Symphypleona</taxon>
        <taxon>Sminthuridae</taxon>
        <taxon>Allacma</taxon>
    </lineage>
</organism>
<feature type="transmembrane region" description="Helical" evidence="1">
    <location>
        <begin position="58"/>
        <end position="80"/>
    </location>
</feature>
<dbReference type="Proteomes" id="UP000708208">
    <property type="component" value="Unassembled WGS sequence"/>
</dbReference>
<accession>A0A8J2L5S2</accession>
<evidence type="ECO:0000313" key="2">
    <source>
        <dbReference type="EMBL" id="CAG7826776.1"/>
    </source>
</evidence>
<evidence type="ECO:0000313" key="3">
    <source>
        <dbReference type="Proteomes" id="UP000708208"/>
    </source>
</evidence>
<feature type="non-terminal residue" evidence="2">
    <location>
        <position position="1"/>
    </location>
</feature>
<evidence type="ECO:0000256" key="1">
    <source>
        <dbReference type="SAM" id="Phobius"/>
    </source>
</evidence>
<proteinExistence type="predicted"/>
<name>A0A8J2L5S2_9HEXA</name>
<gene>
    <name evidence="2" type="ORF">AFUS01_LOCUS36814</name>
</gene>
<keyword evidence="1" id="KW-1133">Transmembrane helix</keyword>
<keyword evidence="1" id="KW-0472">Membrane</keyword>
<keyword evidence="1" id="KW-0812">Transmembrane</keyword>